<dbReference type="Proteomes" id="UP001155380">
    <property type="component" value="Unassembled WGS sequence"/>
</dbReference>
<evidence type="ECO:0000256" key="1">
    <source>
        <dbReference type="SAM" id="MobiDB-lite"/>
    </source>
</evidence>
<name>A0AAJ1F413_9HYPH</name>
<dbReference type="AlphaFoldDB" id="A0AAJ1F413"/>
<reference evidence="2" key="1">
    <citation type="submission" date="2022-06" db="EMBL/GenBank/DDBJ databases">
        <authorList>
            <person name="Sun Q."/>
        </authorList>
    </citation>
    <scope>NUCLEOTIDE SEQUENCE</scope>
    <source>
        <strain evidence="2">S101</strain>
    </source>
</reference>
<evidence type="ECO:0000313" key="3">
    <source>
        <dbReference type="Proteomes" id="UP001155380"/>
    </source>
</evidence>
<dbReference type="EMBL" id="JAMXLX010000001">
    <property type="protein sequence ID" value="MCO5956225.1"/>
    <property type="molecule type" value="Genomic_DNA"/>
</dbReference>
<dbReference type="RefSeq" id="WP_250914596.1">
    <property type="nucleotide sequence ID" value="NZ_JAMXLX010000001.1"/>
</dbReference>
<comment type="caution">
    <text evidence="2">The sequence shown here is derived from an EMBL/GenBank/DDBJ whole genome shotgun (WGS) entry which is preliminary data.</text>
</comment>
<organism evidence="2 3">
    <name type="scientific">Ciceribacter sichuanensis</name>
    <dbReference type="NCBI Taxonomy" id="2949647"/>
    <lineage>
        <taxon>Bacteria</taxon>
        <taxon>Pseudomonadati</taxon>
        <taxon>Pseudomonadota</taxon>
        <taxon>Alphaproteobacteria</taxon>
        <taxon>Hyphomicrobiales</taxon>
        <taxon>Rhizobiaceae</taxon>
        <taxon>Ciceribacter</taxon>
    </lineage>
</organism>
<accession>A0AAJ1F413</accession>
<evidence type="ECO:0000313" key="2">
    <source>
        <dbReference type="EMBL" id="MCO5956225.1"/>
    </source>
</evidence>
<proteinExistence type="predicted"/>
<protein>
    <submittedName>
        <fullName evidence="2">SHOCT domain-containing protein</fullName>
    </submittedName>
</protein>
<gene>
    <name evidence="2" type="ORF">NBH21_05545</name>
</gene>
<feature type="region of interest" description="Disordered" evidence="1">
    <location>
        <begin position="38"/>
        <end position="73"/>
    </location>
</feature>
<sequence>MIDSTWTNGMAARLGLGAAAAILLLSGCTSTKDKAAAASSTPASLEVTVDDPDAPVGPTVSSTTPDGYPDFSGSLTAASVQMSNEEAGDLQRKLSSLGAARRSGAISEAEYQRRVQELRKLAAQHGAETQAQITK</sequence>